<keyword evidence="1" id="KW-0472">Membrane</keyword>
<sequence length="72" mass="7531">MMHTHLRSFVQSLNPRAAHGQPWAGIGLGSIIGGLTIEHLGLGAVGYVAAVVALLAIAVAWVTKTQQQKAFV</sequence>
<protein>
    <recommendedName>
        <fullName evidence="4">MFS transporter</fullName>
    </recommendedName>
</protein>
<dbReference type="AlphaFoldDB" id="A0A0W0H7R1"/>
<evidence type="ECO:0008006" key="4">
    <source>
        <dbReference type="Google" id="ProtNLM"/>
    </source>
</evidence>
<proteinExistence type="predicted"/>
<name>A0A0W0H7R1_PSEVI</name>
<keyword evidence="1" id="KW-1133">Transmembrane helix</keyword>
<dbReference type="InterPro" id="IPR036259">
    <property type="entry name" value="MFS_trans_sf"/>
</dbReference>
<keyword evidence="1" id="KW-0812">Transmembrane</keyword>
<dbReference type="SUPFAM" id="SSF103473">
    <property type="entry name" value="MFS general substrate transporter"/>
    <property type="match status" value="1"/>
</dbReference>
<feature type="transmembrane region" description="Helical" evidence="1">
    <location>
        <begin position="44"/>
        <end position="63"/>
    </location>
</feature>
<comment type="caution">
    <text evidence="2">The sequence shown here is derived from an EMBL/GenBank/DDBJ whole genome shotgun (WGS) entry which is preliminary data.</text>
</comment>
<evidence type="ECO:0000256" key="1">
    <source>
        <dbReference type="SAM" id="Phobius"/>
    </source>
</evidence>
<reference evidence="2 3" key="1">
    <citation type="submission" date="2015-09" db="EMBL/GenBank/DDBJ databases">
        <title>Genome sequence of ICMP 13104.</title>
        <authorList>
            <person name="Visnovsky S."/>
            <person name="Lu A."/>
            <person name="Panda P."/>
            <person name="Pitman A."/>
        </authorList>
    </citation>
    <scope>NUCLEOTIDE SEQUENCE [LARGE SCALE GENOMIC DNA]</scope>
    <source>
        <strain evidence="2 3">ICMP 13104</strain>
    </source>
</reference>
<gene>
    <name evidence="2" type="ORF">AO067_17125</name>
</gene>
<dbReference type="Proteomes" id="UP000053048">
    <property type="component" value="Unassembled WGS sequence"/>
</dbReference>
<organism evidence="2 3">
    <name type="scientific">Pseudomonas viridiflava ICMP 13104</name>
    <dbReference type="NCBI Taxonomy" id="1198305"/>
    <lineage>
        <taxon>Bacteria</taxon>
        <taxon>Pseudomonadati</taxon>
        <taxon>Pseudomonadota</taxon>
        <taxon>Gammaproteobacteria</taxon>
        <taxon>Pseudomonadales</taxon>
        <taxon>Pseudomonadaceae</taxon>
        <taxon>Pseudomonas</taxon>
    </lineage>
</organism>
<accession>A0A0W0H7R1</accession>
<dbReference type="Gene3D" id="1.20.1250.20">
    <property type="entry name" value="MFS general substrate transporter like domains"/>
    <property type="match status" value="1"/>
</dbReference>
<keyword evidence="3" id="KW-1185">Reference proteome</keyword>
<evidence type="ECO:0000313" key="2">
    <source>
        <dbReference type="EMBL" id="KTB56825.1"/>
    </source>
</evidence>
<dbReference type="EMBL" id="LKEJ01000167">
    <property type="protein sequence ID" value="KTB56825.1"/>
    <property type="molecule type" value="Genomic_DNA"/>
</dbReference>
<evidence type="ECO:0000313" key="3">
    <source>
        <dbReference type="Proteomes" id="UP000053048"/>
    </source>
</evidence>